<sequence>MRMKDVEVDSNGNINLNIKEIPNPCIVVISKNTAKMTELPAFADTTIKTHQGKVVRVKWNEGEDF</sequence>
<dbReference type="Pfam" id="PF17356">
    <property type="entry name" value="PBSX_XtrA"/>
    <property type="match status" value="1"/>
</dbReference>
<comment type="caution">
    <text evidence="1">The sequence shown here is derived from an EMBL/GenBank/DDBJ whole genome shotgun (WGS) entry which is preliminary data.</text>
</comment>
<dbReference type="EMBL" id="VDGH01000006">
    <property type="protein sequence ID" value="TQR13040.1"/>
    <property type="molecule type" value="Genomic_DNA"/>
</dbReference>
<keyword evidence="2" id="KW-1185">Reference proteome</keyword>
<proteinExistence type="predicted"/>
<dbReference type="RefSeq" id="WP_142538922.1">
    <property type="nucleotide sequence ID" value="NZ_BMIE01000004.1"/>
</dbReference>
<reference evidence="1 2" key="1">
    <citation type="submission" date="2019-05" db="EMBL/GenBank/DDBJ databases">
        <title>Psychrobacillus vulpis sp. nov., a new species isolated from feces of a red fox that inhabits in The Tablas de Daimiel Natural Park, Albacete, Spain.</title>
        <authorList>
            <person name="Rodriguez M."/>
            <person name="Reina J.C."/>
            <person name="Bejar V."/>
            <person name="Llamas I."/>
        </authorList>
    </citation>
    <scope>NUCLEOTIDE SEQUENCE [LARGE SCALE GENOMIC DNA]</scope>
    <source>
        <strain evidence="1 2">NEAU-3TGS17</strain>
    </source>
</reference>
<evidence type="ECO:0000313" key="1">
    <source>
        <dbReference type="EMBL" id="TQR13040.1"/>
    </source>
</evidence>
<accession>A0A544T6H2</accession>
<dbReference type="OrthoDB" id="2738462at2"/>
<gene>
    <name evidence="1" type="ORF">FG382_10920</name>
</gene>
<dbReference type="InterPro" id="IPR035530">
    <property type="entry name" value="PBSX_XtrA"/>
</dbReference>
<dbReference type="Proteomes" id="UP000317316">
    <property type="component" value="Unassembled WGS sequence"/>
</dbReference>
<evidence type="ECO:0000313" key="2">
    <source>
        <dbReference type="Proteomes" id="UP000317316"/>
    </source>
</evidence>
<dbReference type="AlphaFoldDB" id="A0A544T6H2"/>
<organism evidence="1 2">
    <name type="scientific">Psychrobacillus lasiicapitis</name>
    <dbReference type="NCBI Taxonomy" id="1636719"/>
    <lineage>
        <taxon>Bacteria</taxon>
        <taxon>Bacillati</taxon>
        <taxon>Bacillota</taxon>
        <taxon>Bacilli</taxon>
        <taxon>Bacillales</taxon>
        <taxon>Bacillaceae</taxon>
        <taxon>Psychrobacillus</taxon>
    </lineage>
</organism>
<name>A0A544T6H2_9BACI</name>
<protein>
    <submittedName>
        <fullName evidence="1">Uncharacterized protein</fullName>
    </submittedName>
</protein>